<keyword evidence="4 8" id="KW-0808">Transferase</keyword>
<dbReference type="GO" id="GO:0050667">
    <property type="term" value="P:homocysteine metabolic process"/>
    <property type="evidence" value="ECO:0007669"/>
    <property type="project" value="TreeGrafter"/>
</dbReference>
<dbReference type="InterPro" id="IPR011005">
    <property type="entry name" value="Dihydropteroate_synth-like_sf"/>
</dbReference>
<reference evidence="8 9" key="1">
    <citation type="submission" date="2018-06" db="EMBL/GenBank/DDBJ databases">
        <title>Extensive metabolic versatility and redundancy in microbially diverse, dynamic hydrothermal sediments.</title>
        <authorList>
            <person name="Dombrowski N."/>
            <person name="Teske A."/>
            <person name="Baker B.J."/>
        </authorList>
    </citation>
    <scope>NUCLEOTIDE SEQUENCE [LARGE SCALE GENOMIC DNA]</scope>
    <source>
        <strain evidence="8">B47_G16</strain>
    </source>
</reference>
<dbReference type="GO" id="GO:0046653">
    <property type="term" value="P:tetrahydrofolate metabolic process"/>
    <property type="evidence" value="ECO:0007669"/>
    <property type="project" value="TreeGrafter"/>
</dbReference>
<dbReference type="PROSITE" id="PS50972">
    <property type="entry name" value="PTERIN_BINDING"/>
    <property type="match status" value="1"/>
</dbReference>
<evidence type="ECO:0000259" key="7">
    <source>
        <dbReference type="PROSITE" id="PS50972"/>
    </source>
</evidence>
<comment type="similarity">
    <text evidence="1">Belongs to the vitamin-B12 dependent methionine synthase family.</text>
</comment>
<dbReference type="Pfam" id="PF00809">
    <property type="entry name" value="Pterin_bind"/>
    <property type="match status" value="1"/>
</dbReference>
<evidence type="ECO:0000256" key="6">
    <source>
        <dbReference type="ARBA" id="ARBA00023285"/>
    </source>
</evidence>
<dbReference type="GO" id="GO:0032259">
    <property type="term" value="P:methylation"/>
    <property type="evidence" value="ECO:0007669"/>
    <property type="project" value="UniProtKB-KW"/>
</dbReference>
<evidence type="ECO:0000256" key="4">
    <source>
        <dbReference type="ARBA" id="ARBA00022679"/>
    </source>
</evidence>
<evidence type="ECO:0000256" key="1">
    <source>
        <dbReference type="ARBA" id="ARBA00010398"/>
    </source>
</evidence>
<keyword evidence="5" id="KW-0479">Metal-binding</keyword>
<feature type="domain" description="Pterin-binding" evidence="7">
    <location>
        <begin position="15"/>
        <end position="260"/>
    </location>
</feature>
<dbReference type="GO" id="GO:0046872">
    <property type="term" value="F:metal ion binding"/>
    <property type="evidence" value="ECO:0007669"/>
    <property type="project" value="UniProtKB-KW"/>
</dbReference>
<proteinExistence type="inferred from homology"/>
<comment type="caution">
    <text evidence="8">The sequence shown here is derived from an EMBL/GenBank/DDBJ whole genome shotgun (WGS) entry which is preliminary data.</text>
</comment>
<protein>
    <submittedName>
        <fullName evidence="8">Methyltetrahydrofolate--corrinoid methyltransferase</fullName>
    </submittedName>
</protein>
<dbReference type="NCBIfam" id="NF005719">
    <property type="entry name" value="PRK07535.1"/>
    <property type="match status" value="1"/>
</dbReference>
<dbReference type="GO" id="GO:0008705">
    <property type="term" value="F:methionine synthase activity"/>
    <property type="evidence" value="ECO:0007669"/>
    <property type="project" value="TreeGrafter"/>
</dbReference>
<accession>A0A497E513</accession>
<evidence type="ECO:0000313" key="8">
    <source>
        <dbReference type="EMBL" id="RLE09876.1"/>
    </source>
</evidence>
<name>A0A497E513_UNCAE</name>
<dbReference type="PANTHER" id="PTHR45833">
    <property type="entry name" value="METHIONINE SYNTHASE"/>
    <property type="match status" value="1"/>
</dbReference>
<evidence type="ECO:0000313" key="9">
    <source>
        <dbReference type="Proteomes" id="UP000279422"/>
    </source>
</evidence>
<dbReference type="InterPro" id="IPR000489">
    <property type="entry name" value="Pterin-binding_dom"/>
</dbReference>
<dbReference type="InterPro" id="IPR050554">
    <property type="entry name" value="Met_Synthase/Corrinoid"/>
</dbReference>
<dbReference type="EMBL" id="QMPZ01000025">
    <property type="protein sequence ID" value="RLE09876.1"/>
    <property type="molecule type" value="Genomic_DNA"/>
</dbReference>
<evidence type="ECO:0000256" key="2">
    <source>
        <dbReference type="ARBA" id="ARBA00022603"/>
    </source>
</evidence>
<gene>
    <name evidence="8" type="ORF">DRJ00_03050</name>
</gene>
<dbReference type="Proteomes" id="UP000279422">
    <property type="component" value="Unassembled WGS sequence"/>
</dbReference>
<dbReference type="GO" id="GO:0031419">
    <property type="term" value="F:cobalamin binding"/>
    <property type="evidence" value="ECO:0007669"/>
    <property type="project" value="UniProtKB-KW"/>
</dbReference>
<dbReference type="GO" id="GO:0005829">
    <property type="term" value="C:cytosol"/>
    <property type="evidence" value="ECO:0007669"/>
    <property type="project" value="TreeGrafter"/>
</dbReference>
<dbReference type="SUPFAM" id="SSF51717">
    <property type="entry name" value="Dihydropteroate synthetase-like"/>
    <property type="match status" value="1"/>
</dbReference>
<evidence type="ECO:0000256" key="5">
    <source>
        <dbReference type="ARBA" id="ARBA00022723"/>
    </source>
</evidence>
<organism evidence="8 9">
    <name type="scientific">Aerophobetes bacterium</name>
    <dbReference type="NCBI Taxonomy" id="2030807"/>
    <lineage>
        <taxon>Bacteria</taxon>
        <taxon>Candidatus Aerophobota</taxon>
    </lineage>
</organism>
<dbReference type="Gene3D" id="3.20.20.20">
    <property type="entry name" value="Dihydropteroate synthase-like"/>
    <property type="match status" value="1"/>
</dbReference>
<sequence>MRLSQITLQRGKDKMIFVGERINGGFKDIQTAIKERDKSIIQRWAKVQTEAGADYLDVNIGAVSNKVEDFIWMIETVQEAVPTPISIDSNKPAFIKEALKVCKHPALINSTTADEEKLDQIIPLAVEYGASLVGVCMDKKGSPQDVNRRVELGATIFSEAIEKGLPEERIFIDPVTMPLKFLQEQASNVIEAIRQFRLLSSPPPHIIIGLSNISSKTKKPALLNRVFLVMCIEAGLDAAICDVTDEELVNSAIAAELILNKHIYSDAFIKAYKEGRKR</sequence>
<keyword evidence="2 8" id="KW-0489">Methyltransferase</keyword>
<dbReference type="PANTHER" id="PTHR45833:SF1">
    <property type="entry name" value="METHIONINE SYNTHASE"/>
    <property type="match status" value="1"/>
</dbReference>
<dbReference type="AlphaFoldDB" id="A0A497E513"/>
<keyword evidence="3" id="KW-0846">Cobalamin</keyword>
<keyword evidence="6" id="KW-0170">Cobalt</keyword>
<evidence type="ECO:0000256" key="3">
    <source>
        <dbReference type="ARBA" id="ARBA00022628"/>
    </source>
</evidence>